<keyword evidence="5 7" id="KW-1133">Transmembrane helix</keyword>
<reference evidence="9 10" key="1">
    <citation type="submission" date="2018-03" db="EMBL/GenBank/DDBJ databases">
        <title>Genome sequence of Clostridium liquoris DSM 100320.</title>
        <authorList>
            <person name="Poehlein A."/>
            <person name="Daniel R."/>
        </authorList>
    </citation>
    <scope>NUCLEOTIDE SEQUENCE [LARGE SCALE GENOMIC DNA]</scope>
    <source>
        <strain evidence="9 10">DSM 100320</strain>
    </source>
</reference>
<feature type="transmembrane region" description="Helical" evidence="7">
    <location>
        <begin position="291"/>
        <end position="308"/>
    </location>
</feature>
<gene>
    <name evidence="9" type="ORF">CLLI_04650</name>
</gene>
<evidence type="ECO:0000256" key="7">
    <source>
        <dbReference type="SAM" id="Phobius"/>
    </source>
</evidence>
<evidence type="ECO:0000259" key="8">
    <source>
        <dbReference type="PROSITE" id="PS50850"/>
    </source>
</evidence>
<dbReference type="RefSeq" id="WP_106062649.1">
    <property type="nucleotide sequence ID" value="NZ_PVXO01000009.1"/>
</dbReference>
<keyword evidence="4 7" id="KW-0812">Transmembrane</keyword>
<feature type="transmembrane region" description="Helical" evidence="7">
    <location>
        <begin position="314"/>
        <end position="337"/>
    </location>
</feature>
<dbReference type="Proteomes" id="UP000239706">
    <property type="component" value="Unassembled WGS sequence"/>
</dbReference>
<dbReference type="Pfam" id="PF07690">
    <property type="entry name" value="MFS_1"/>
    <property type="match status" value="1"/>
</dbReference>
<feature type="transmembrane region" description="Helical" evidence="7">
    <location>
        <begin position="223"/>
        <end position="241"/>
    </location>
</feature>
<feature type="transmembrane region" description="Helical" evidence="7">
    <location>
        <begin position="54"/>
        <end position="72"/>
    </location>
</feature>
<dbReference type="EMBL" id="PVXO01000009">
    <property type="protein sequence ID" value="PRR80081.1"/>
    <property type="molecule type" value="Genomic_DNA"/>
</dbReference>
<dbReference type="InterPro" id="IPR005829">
    <property type="entry name" value="Sugar_transporter_CS"/>
</dbReference>
<evidence type="ECO:0000256" key="2">
    <source>
        <dbReference type="ARBA" id="ARBA00022448"/>
    </source>
</evidence>
<sequence>MKRIIHKMIKPYKGLPKEIYIIFISRIVNSLGSFVYPLLTLILTQKIGISANKAGIFMTSISLLSAPGMLIGGKLVDILGRKRIILTFQTLSLFVFIICGFLKPSMKMAYTLMLAPIFYSFCMPAQDAMVADLTTPDNRKEAFSLLYMGHNLGFAIGPVIGGFLYKNHLPLVFWGDAFTTSISLILILFFVKETLQYRKEGDGYSLEKGEEGSIFKVLFGRKILIHFALILFVYQFAYSQWGFLLPLQLGNILGQGGARYFGLLAGFNGLIIICFTPLLSRWTRKINNFKAISFGGMLYSLSFLVFAVSKDILWFFISIAIMTIGEIIVSINTPVIISNNSPISHRGRINGALSTIYGAGWALGPVAMGKFSSQYGIEKGWIVIFIVILIAAIFMSLLAKSNRGKIANSY</sequence>
<dbReference type="CDD" id="cd17329">
    <property type="entry name" value="MFS_MdtH_MDR_like"/>
    <property type="match status" value="1"/>
</dbReference>
<feature type="transmembrane region" description="Helical" evidence="7">
    <location>
        <begin position="142"/>
        <end position="165"/>
    </location>
</feature>
<feature type="domain" description="Major facilitator superfamily (MFS) profile" evidence="8">
    <location>
        <begin position="18"/>
        <end position="403"/>
    </location>
</feature>
<evidence type="ECO:0000256" key="1">
    <source>
        <dbReference type="ARBA" id="ARBA00004651"/>
    </source>
</evidence>
<feature type="transmembrane region" description="Helical" evidence="7">
    <location>
        <begin position="20"/>
        <end position="42"/>
    </location>
</feature>
<organism evidence="9 10">
    <name type="scientific">Clostridium liquoris</name>
    <dbReference type="NCBI Taxonomy" id="1289519"/>
    <lineage>
        <taxon>Bacteria</taxon>
        <taxon>Bacillati</taxon>
        <taxon>Bacillota</taxon>
        <taxon>Clostridia</taxon>
        <taxon>Eubacteriales</taxon>
        <taxon>Clostridiaceae</taxon>
        <taxon>Clostridium</taxon>
    </lineage>
</organism>
<feature type="transmembrane region" description="Helical" evidence="7">
    <location>
        <begin position="171"/>
        <end position="191"/>
    </location>
</feature>
<dbReference type="InterPro" id="IPR011701">
    <property type="entry name" value="MFS"/>
</dbReference>
<keyword evidence="2" id="KW-0813">Transport</keyword>
<dbReference type="InterPro" id="IPR020846">
    <property type="entry name" value="MFS_dom"/>
</dbReference>
<name>A0A2T0B865_9CLOT</name>
<feature type="transmembrane region" description="Helical" evidence="7">
    <location>
        <begin position="349"/>
        <end position="368"/>
    </location>
</feature>
<keyword evidence="6 7" id="KW-0472">Membrane</keyword>
<dbReference type="PROSITE" id="PS00216">
    <property type="entry name" value="SUGAR_TRANSPORT_1"/>
    <property type="match status" value="1"/>
</dbReference>
<evidence type="ECO:0000256" key="5">
    <source>
        <dbReference type="ARBA" id="ARBA00022989"/>
    </source>
</evidence>
<evidence type="ECO:0000313" key="9">
    <source>
        <dbReference type="EMBL" id="PRR80081.1"/>
    </source>
</evidence>
<dbReference type="InterPro" id="IPR050171">
    <property type="entry name" value="MFS_Transporters"/>
</dbReference>
<evidence type="ECO:0000256" key="3">
    <source>
        <dbReference type="ARBA" id="ARBA00022475"/>
    </source>
</evidence>
<dbReference type="AlphaFoldDB" id="A0A2T0B865"/>
<evidence type="ECO:0000313" key="10">
    <source>
        <dbReference type="Proteomes" id="UP000239706"/>
    </source>
</evidence>
<dbReference type="PROSITE" id="PS50850">
    <property type="entry name" value="MFS"/>
    <property type="match status" value="1"/>
</dbReference>
<proteinExistence type="predicted"/>
<dbReference type="Gene3D" id="1.20.1250.20">
    <property type="entry name" value="MFS general substrate transporter like domains"/>
    <property type="match status" value="1"/>
</dbReference>
<evidence type="ECO:0000256" key="4">
    <source>
        <dbReference type="ARBA" id="ARBA00022692"/>
    </source>
</evidence>
<evidence type="ECO:0000256" key="6">
    <source>
        <dbReference type="ARBA" id="ARBA00023136"/>
    </source>
</evidence>
<feature type="transmembrane region" description="Helical" evidence="7">
    <location>
        <begin position="84"/>
        <end position="103"/>
    </location>
</feature>
<dbReference type="OrthoDB" id="9793283at2"/>
<comment type="caution">
    <text evidence="9">The sequence shown here is derived from an EMBL/GenBank/DDBJ whole genome shotgun (WGS) entry which is preliminary data.</text>
</comment>
<keyword evidence="10" id="KW-1185">Reference proteome</keyword>
<feature type="transmembrane region" description="Helical" evidence="7">
    <location>
        <begin position="109"/>
        <end position="130"/>
    </location>
</feature>
<dbReference type="PANTHER" id="PTHR23517">
    <property type="entry name" value="RESISTANCE PROTEIN MDTM, PUTATIVE-RELATED-RELATED"/>
    <property type="match status" value="1"/>
</dbReference>
<accession>A0A2T0B865</accession>
<protein>
    <submittedName>
        <fullName evidence="9">Putative transporter</fullName>
    </submittedName>
</protein>
<dbReference type="GO" id="GO:0022857">
    <property type="term" value="F:transmembrane transporter activity"/>
    <property type="evidence" value="ECO:0007669"/>
    <property type="project" value="InterPro"/>
</dbReference>
<feature type="transmembrane region" description="Helical" evidence="7">
    <location>
        <begin position="380"/>
        <end position="399"/>
    </location>
</feature>
<dbReference type="GO" id="GO:0005886">
    <property type="term" value="C:plasma membrane"/>
    <property type="evidence" value="ECO:0007669"/>
    <property type="project" value="UniProtKB-SubCell"/>
</dbReference>
<feature type="transmembrane region" description="Helical" evidence="7">
    <location>
        <begin position="261"/>
        <end position="279"/>
    </location>
</feature>
<dbReference type="SUPFAM" id="SSF103473">
    <property type="entry name" value="MFS general substrate transporter"/>
    <property type="match status" value="1"/>
</dbReference>
<dbReference type="InterPro" id="IPR036259">
    <property type="entry name" value="MFS_trans_sf"/>
</dbReference>
<comment type="subcellular location">
    <subcellularLocation>
        <location evidence="1">Cell membrane</location>
        <topology evidence="1">Multi-pass membrane protein</topology>
    </subcellularLocation>
</comment>
<keyword evidence="3" id="KW-1003">Cell membrane</keyword>